<sequence length="111" mass="11989">MAKPNPRHITVDGKPMVALTPQEYATLSATRRQVGALGSRLRVVRETLRATSDLLSDLVTALEAEHPTGRGAAPETGRPVTVLLASAPELLARARSAVGKSRDQTGRRRRR</sequence>
<dbReference type="EMBL" id="JAAGMK010000318">
    <property type="protein sequence ID" value="NEB84822.1"/>
    <property type="molecule type" value="Genomic_DNA"/>
</dbReference>
<comment type="caution">
    <text evidence="1">The sequence shown here is derived from an EMBL/GenBank/DDBJ whole genome shotgun (WGS) entry which is preliminary data.</text>
</comment>
<evidence type="ECO:0000313" key="1">
    <source>
        <dbReference type="EMBL" id="NEB84822.1"/>
    </source>
</evidence>
<proteinExistence type="predicted"/>
<reference evidence="1" key="1">
    <citation type="submission" date="2020-01" db="EMBL/GenBank/DDBJ databases">
        <title>Insect and environment-associated Actinomycetes.</title>
        <authorList>
            <person name="Currrie C."/>
            <person name="Chevrette M."/>
            <person name="Carlson C."/>
            <person name="Stubbendieck R."/>
            <person name="Wendt-Pienkowski E."/>
        </authorList>
    </citation>
    <scope>NUCLEOTIDE SEQUENCE</scope>
    <source>
        <strain evidence="1">SID505</strain>
    </source>
</reference>
<name>A0A6G3SPZ2_STRAQ</name>
<protein>
    <recommendedName>
        <fullName evidence="2">Mobilization protein</fullName>
    </recommendedName>
</protein>
<dbReference type="RefSeq" id="WP_164257346.1">
    <property type="nucleotide sequence ID" value="NZ_JAAGMK010000318.1"/>
</dbReference>
<gene>
    <name evidence="1" type="ORF">G3I43_11645</name>
</gene>
<accession>A0A6G3SPZ2</accession>
<dbReference type="AlphaFoldDB" id="A0A6G3SPZ2"/>
<evidence type="ECO:0008006" key="2">
    <source>
        <dbReference type="Google" id="ProtNLM"/>
    </source>
</evidence>
<organism evidence="1">
    <name type="scientific">Streptomyces anulatus</name>
    <name type="common">Streptomyces chrysomallus</name>
    <dbReference type="NCBI Taxonomy" id="1892"/>
    <lineage>
        <taxon>Bacteria</taxon>
        <taxon>Bacillati</taxon>
        <taxon>Actinomycetota</taxon>
        <taxon>Actinomycetes</taxon>
        <taxon>Kitasatosporales</taxon>
        <taxon>Streptomycetaceae</taxon>
        <taxon>Streptomyces</taxon>
    </lineage>
</organism>